<protein>
    <submittedName>
        <fullName evidence="2">Uncharacterized protein</fullName>
    </submittedName>
</protein>
<feature type="region of interest" description="Disordered" evidence="1">
    <location>
        <begin position="77"/>
        <end position="96"/>
    </location>
</feature>
<sequence>MEWYGTIGGDYFFDSSPDPNAQGTYGTAFLIGLEYAEGGDLWNFICSLPAVRPWGEKTAADEREQITRSGLHLFKDFTSGARDPHGREKGPEPDRARNRVVWRSRRRGILNRVEVREEWRTEDPIKYTVGKMLCQIPGQRWNADEALTFISSAQVAHSYQQQQQQQQQQPRAAAAALMC</sequence>
<dbReference type="VEuPathDB" id="CryptoDB:Cvel_22570"/>
<proteinExistence type="predicted"/>
<evidence type="ECO:0000256" key="1">
    <source>
        <dbReference type="SAM" id="MobiDB-lite"/>
    </source>
</evidence>
<organism evidence="2">
    <name type="scientific">Chromera velia CCMP2878</name>
    <dbReference type="NCBI Taxonomy" id="1169474"/>
    <lineage>
        <taxon>Eukaryota</taxon>
        <taxon>Sar</taxon>
        <taxon>Alveolata</taxon>
        <taxon>Colpodellida</taxon>
        <taxon>Chromeraceae</taxon>
        <taxon>Chromera</taxon>
    </lineage>
</organism>
<feature type="compositionally biased region" description="Basic and acidic residues" evidence="1">
    <location>
        <begin position="82"/>
        <end position="96"/>
    </location>
</feature>
<evidence type="ECO:0000313" key="2">
    <source>
        <dbReference type="EMBL" id="CEM31445.1"/>
    </source>
</evidence>
<gene>
    <name evidence="2" type="ORF">Cvel_22570</name>
</gene>
<name>A0A0G4GMT9_9ALVE</name>
<dbReference type="EMBL" id="CDMZ01001359">
    <property type="protein sequence ID" value="CEM31445.1"/>
    <property type="molecule type" value="Genomic_DNA"/>
</dbReference>
<accession>A0A0G4GMT9</accession>
<reference evidence="2" key="1">
    <citation type="submission" date="2014-11" db="EMBL/GenBank/DDBJ databases">
        <authorList>
            <person name="Otto D Thomas"/>
            <person name="Naeem Raeece"/>
        </authorList>
    </citation>
    <scope>NUCLEOTIDE SEQUENCE</scope>
</reference>
<dbReference type="AlphaFoldDB" id="A0A0G4GMT9"/>